<dbReference type="PROSITE" id="PS50920">
    <property type="entry name" value="SOLCAR"/>
    <property type="match status" value="1"/>
</dbReference>
<keyword evidence="14" id="KW-1185">Reference proteome</keyword>
<dbReference type="Gene3D" id="1.50.40.10">
    <property type="entry name" value="Mitochondrial carrier domain"/>
    <property type="match status" value="1"/>
</dbReference>
<evidence type="ECO:0000256" key="3">
    <source>
        <dbReference type="ARBA" id="ARBA00022614"/>
    </source>
</evidence>
<dbReference type="Proteomes" id="UP001140206">
    <property type="component" value="Chromosome 2"/>
</dbReference>
<feature type="domain" description="Leucine-rich repeat-containing N-terminal plant-type" evidence="11">
    <location>
        <begin position="364"/>
        <end position="401"/>
    </location>
</feature>
<protein>
    <submittedName>
        <fullName evidence="13">Leucine-rich repeat protein kinase family protein</fullName>
    </submittedName>
</protein>
<dbReference type="Pfam" id="PF12819">
    <property type="entry name" value="Malectin_like"/>
    <property type="match status" value="1"/>
</dbReference>
<evidence type="ECO:0000313" key="14">
    <source>
        <dbReference type="Proteomes" id="UP001140206"/>
    </source>
</evidence>
<evidence type="ECO:0000313" key="13">
    <source>
        <dbReference type="EMBL" id="KAJ4786337.1"/>
    </source>
</evidence>
<evidence type="ECO:0000256" key="7">
    <source>
        <dbReference type="ARBA" id="ARBA00022989"/>
    </source>
</evidence>
<keyword evidence="13" id="KW-0418">Kinase</keyword>
<dbReference type="InterPro" id="IPR032675">
    <property type="entry name" value="LRR_dom_sf"/>
</dbReference>
<dbReference type="Gene3D" id="3.80.10.10">
    <property type="entry name" value="Ribonuclease Inhibitor"/>
    <property type="match status" value="1"/>
</dbReference>
<evidence type="ECO:0000256" key="10">
    <source>
        <dbReference type="SAM" id="SignalP"/>
    </source>
</evidence>
<dbReference type="SUPFAM" id="SSF52058">
    <property type="entry name" value="L domain-like"/>
    <property type="match status" value="1"/>
</dbReference>
<evidence type="ECO:0000256" key="4">
    <source>
        <dbReference type="ARBA" id="ARBA00022692"/>
    </source>
</evidence>
<gene>
    <name evidence="13" type="ORF">LUZ62_037583</name>
</gene>
<feature type="chain" id="PRO_5043653286" evidence="10">
    <location>
        <begin position="22"/>
        <end position="692"/>
    </location>
</feature>
<dbReference type="InterPro" id="IPR013210">
    <property type="entry name" value="LRR_N_plant-typ"/>
</dbReference>
<evidence type="ECO:0000256" key="9">
    <source>
        <dbReference type="PROSITE-ProRule" id="PRU00282"/>
    </source>
</evidence>
<accession>A0AAV8EYU5</accession>
<dbReference type="PANTHER" id="PTHR45631:SF3">
    <property type="entry name" value="OS05G0393100 PROTEIN"/>
    <property type="match status" value="1"/>
</dbReference>
<dbReference type="InterPro" id="IPR024788">
    <property type="entry name" value="Malectin-like_Carb-bd_dom"/>
</dbReference>
<feature type="repeat" description="Solcar" evidence="9">
    <location>
        <begin position="575"/>
        <end position="670"/>
    </location>
</feature>
<feature type="domain" description="Malectin-like" evidence="12">
    <location>
        <begin position="30"/>
        <end position="352"/>
    </location>
</feature>
<dbReference type="SUPFAM" id="SSF103506">
    <property type="entry name" value="Mitochondrial carrier"/>
    <property type="match status" value="1"/>
</dbReference>
<keyword evidence="13" id="KW-0808">Transferase</keyword>
<keyword evidence="5 10" id="KW-0732">Signal</keyword>
<keyword evidence="8 9" id="KW-0472">Membrane</keyword>
<dbReference type="GO" id="GO:0016301">
    <property type="term" value="F:kinase activity"/>
    <property type="evidence" value="ECO:0007669"/>
    <property type="project" value="UniProtKB-KW"/>
</dbReference>
<dbReference type="InterPro" id="IPR018108">
    <property type="entry name" value="MCP_transmembrane"/>
</dbReference>
<keyword evidence="4 9" id="KW-0812">Transmembrane</keyword>
<feature type="signal peptide" evidence="10">
    <location>
        <begin position="1"/>
        <end position="21"/>
    </location>
</feature>
<sequence length="692" mass="76112">METPFRFLFLLLFSLLPSALSQFNISGVLIDCGVNTSYTDNQGLRWLPDSQFITSGVSKNVSTPGLFTTFSTLRSFPYNATRPRKFCYTLSSYRDLNSSRVKRYLIRTSYFFDGPGLPPVFDLIVDGNLWTMVNTTADYLAGSASYYEVVFPARGKTINVCLAGNPNYTKGDPFISSLEFIMLDDSVYNATDFGKKAMGLIARSKFGASGETERYPNDRYNRYWQPFPDQIHAKTSTHNITSSAFWNLPPLDVFNTAIVADKGNPLAFQWPQQVSLQRSTYYVALYFADTLPKSSRNLSVYINGYQFYDGAVTSDGVVVFSPEWILSGLTTLTLAPGSNLNLPPLINAGEVFGLLDLQNLTITRDVTSLLAIKQQISNPPEDWSGDPCMPPEYPWTGVTCTYVSRIRVVALNLASMGLTGTISPSIANLTALVNMDLQDNHLTGSIPQSLGNISTLSELFLQNNNLTGQVPSSLLNNSKLNLRLHPGNNFSPDPPPLDNASSKMQTSAFGKSKGLWATLTEGSLADAFDALPISILLTTNPAIQYTVFDQLKLRLLHGQNQKAQSSGAVSKAVALSAFSAFVLGAISKTVATILTYPAIRCKVMIQSADPDQDEETQDKPKHPKTFFGAFKAIWSNEGLPGFFKGLQAQILKTVLSSALLLMIKEKIAKFTWVALMAVRQHLVTIKKRVKSV</sequence>
<dbReference type="Pfam" id="PF08263">
    <property type="entry name" value="LRRNT_2"/>
    <property type="match status" value="1"/>
</dbReference>
<name>A0AAV8EYU5_9POAL</name>
<evidence type="ECO:0000256" key="2">
    <source>
        <dbReference type="ARBA" id="ARBA00004167"/>
    </source>
</evidence>
<dbReference type="InterPro" id="IPR023395">
    <property type="entry name" value="MCP_dom_sf"/>
</dbReference>
<evidence type="ECO:0000259" key="11">
    <source>
        <dbReference type="Pfam" id="PF08263"/>
    </source>
</evidence>
<evidence type="ECO:0000259" key="12">
    <source>
        <dbReference type="Pfam" id="PF12819"/>
    </source>
</evidence>
<dbReference type="GO" id="GO:0016020">
    <property type="term" value="C:membrane"/>
    <property type="evidence" value="ECO:0007669"/>
    <property type="project" value="UniProtKB-SubCell"/>
</dbReference>
<comment type="subcellular location">
    <subcellularLocation>
        <location evidence="1">Membrane</location>
        <topology evidence="1">Multi-pass membrane protein</topology>
    </subcellularLocation>
    <subcellularLocation>
        <location evidence="2">Membrane</location>
        <topology evidence="2">Single-pass membrane protein</topology>
    </subcellularLocation>
</comment>
<keyword evidence="3" id="KW-0433">Leucine-rich repeat</keyword>
<dbReference type="Pfam" id="PF00153">
    <property type="entry name" value="Mito_carr"/>
    <property type="match status" value="1"/>
</dbReference>
<comment type="caution">
    <text evidence="13">The sequence shown here is derived from an EMBL/GenBank/DDBJ whole genome shotgun (WGS) entry which is preliminary data.</text>
</comment>
<proteinExistence type="predicted"/>
<dbReference type="InterPro" id="IPR001611">
    <property type="entry name" value="Leu-rich_rpt"/>
</dbReference>
<evidence type="ECO:0000256" key="6">
    <source>
        <dbReference type="ARBA" id="ARBA00022737"/>
    </source>
</evidence>
<dbReference type="Pfam" id="PF00560">
    <property type="entry name" value="LRR_1"/>
    <property type="match status" value="2"/>
</dbReference>
<dbReference type="FunFam" id="3.80.10.10:FF:000129">
    <property type="entry name" value="Leucine-rich repeat receptor-like kinase"/>
    <property type="match status" value="1"/>
</dbReference>
<dbReference type="AlphaFoldDB" id="A0AAV8EYU5"/>
<reference evidence="13" key="1">
    <citation type="submission" date="2022-08" db="EMBL/GenBank/DDBJ databases">
        <authorList>
            <person name="Marques A."/>
        </authorList>
    </citation>
    <scope>NUCLEOTIDE SEQUENCE</scope>
    <source>
        <strain evidence="13">RhyPub2mFocal</strain>
        <tissue evidence="13">Leaves</tissue>
    </source>
</reference>
<keyword evidence="7" id="KW-1133">Transmembrane helix</keyword>
<keyword evidence="6" id="KW-0677">Repeat</keyword>
<dbReference type="EMBL" id="JAMFTS010000002">
    <property type="protein sequence ID" value="KAJ4786337.1"/>
    <property type="molecule type" value="Genomic_DNA"/>
</dbReference>
<evidence type="ECO:0000256" key="5">
    <source>
        <dbReference type="ARBA" id="ARBA00022729"/>
    </source>
</evidence>
<evidence type="ECO:0000256" key="1">
    <source>
        <dbReference type="ARBA" id="ARBA00004141"/>
    </source>
</evidence>
<organism evidence="13 14">
    <name type="scientific">Rhynchospora pubera</name>
    <dbReference type="NCBI Taxonomy" id="906938"/>
    <lineage>
        <taxon>Eukaryota</taxon>
        <taxon>Viridiplantae</taxon>
        <taxon>Streptophyta</taxon>
        <taxon>Embryophyta</taxon>
        <taxon>Tracheophyta</taxon>
        <taxon>Spermatophyta</taxon>
        <taxon>Magnoliopsida</taxon>
        <taxon>Liliopsida</taxon>
        <taxon>Poales</taxon>
        <taxon>Cyperaceae</taxon>
        <taxon>Cyperoideae</taxon>
        <taxon>Rhynchosporeae</taxon>
        <taxon>Rhynchospora</taxon>
    </lineage>
</organism>
<dbReference type="PANTHER" id="PTHR45631">
    <property type="entry name" value="OS07G0107800 PROTEIN-RELATED"/>
    <property type="match status" value="1"/>
</dbReference>
<evidence type="ECO:0000256" key="8">
    <source>
        <dbReference type="ARBA" id="ARBA00023136"/>
    </source>
</evidence>